<dbReference type="Pfam" id="PF09831">
    <property type="entry name" value="DUF2058"/>
    <property type="match status" value="1"/>
</dbReference>
<evidence type="ECO:0008006" key="4">
    <source>
        <dbReference type="Google" id="ProtNLM"/>
    </source>
</evidence>
<sequence length="182" mass="20967">MSKSLRDQLMKAGLATKQQALQAKTSNKKKKKQAAKSGDMTDQEKRRIDLERERQAKAEKDRELNRQLEEERQRKASEAQVRQLIEVNALSRDGGEAEYKFVFENKIKKIYVTNDQLARLERGLLALAVLGEDFLVIPAPVASKIAERKPEAIVMQNDKSGDLTEEEEDWYADYQIPDDLMW</sequence>
<accession>A0A081KF55</accession>
<evidence type="ECO:0000313" key="3">
    <source>
        <dbReference type="Proteomes" id="UP000027997"/>
    </source>
</evidence>
<protein>
    <recommendedName>
        <fullName evidence="4">Nucleoprotein/polynucleotide-associated enzyme</fullName>
    </recommendedName>
</protein>
<dbReference type="RefSeq" id="WP_020581457.1">
    <property type="nucleotide sequence ID" value="NZ_JOJP01000001.1"/>
</dbReference>
<proteinExistence type="predicted"/>
<evidence type="ECO:0000313" key="2">
    <source>
        <dbReference type="EMBL" id="KEI72781.1"/>
    </source>
</evidence>
<reference evidence="2 3" key="1">
    <citation type="submission" date="2014-06" db="EMBL/GenBank/DDBJ databases">
        <title>Whole Genome Sequences of Three Symbiotic Endozoicomonas Bacteria.</title>
        <authorList>
            <person name="Neave M.J."/>
            <person name="Apprill A."/>
            <person name="Voolstra C.R."/>
        </authorList>
    </citation>
    <scope>NUCLEOTIDE SEQUENCE [LARGE SCALE GENOMIC DNA]</scope>
    <source>
        <strain evidence="2 3">DSM 22380</strain>
    </source>
</reference>
<dbReference type="eggNOG" id="COG3122">
    <property type="taxonomic scope" value="Bacteria"/>
</dbReference>
<dbReference type="STRING" id="305900.GV64_20505"/>
<gene>
    <name evidence="2" type="ORF">GV64_20505</name>
</gene>
<feature type="region of interest" description="Disordered" evidence="1">
    <location>
        <begin position="1"/>
        <end position="77"/>
    </location>
</feature>
<organism evidence="2 3">
    <name type="scientific">Endozoicomonas elysicola</name>
    <dbReference type="NCBI Taxonomy" id="305900"/>
    <lineage>
        <taxon>Bacteria</taxon>
        <taxon>Pseudomonadati</taxon>
        <taxon>Pseudomonadota</taxon>
        <taxon>Gammaproteobacteria</taxon>
        <taxon>Oceanospirillales</taxon>
        <taxon>Endozoicomonadaceae</taxon>
        <taxon>Endozoicomonas</taxon>
    </lineage>
</organism>
<keyword evidence="3" id="KW-1185">Reference proteome</keyword>
<name>A0A081KF55_9GAMM</name>
<dbReference type="InterPro" id="IPR018636">
    <property type="entry name" value="DUF2058"/>
</dbReference>
<dbReference type="AlphaFoldDB" id="A0A081KF55"/>
<evidence type="ECO:0000256" key="1">
    <source>
        <dbReference type="SAM" id="MobiDB-lite"/>
    </source>
</evidence>
<dbReference type="Proteomes" id="UP000027997">
    <property type="component" value="Unassembled WGS sequence"/>
</dbReference>
<comment type="caution">
    <text evidence="2">The sequence shown here is derived from an EMBL/GenBank/DDBJ whole genome shotgun (WGS) entry which is preliminary data.</text>
</comment>
<dbReference type="EMBL" id="JOJP01000001">
    <property type="protein sequence ID" value="KEI72781.1"/>
    <property type="molecule type" value="Genomic_DNA"/>
</dbReference>
<feature type="compositionally biased region" description="Basic and acidic residues" evidence="1">
    <location>
        <begin position="42"/>
        <end position="77"/>
    </location>
</feature>